<sequence>GASRWCVAVVASECSSDSWVVTGGVSRWCVAVVASECSSDLWFVAAHHIRSKNAPGNRTDVGWKHEIDINGNGKKVKCSYCSKTVSGGIFRFKHHLAGTREDSEPCCSVPEEIRDLMIKIIAEVKQASLKKKKGAVQATVNQMMKKGYKEEVDAQVAEFFYTSAIPFNVIKNPAFTKMCEMIGKYGAGYKPPSYHDIREKLLKQAIDKTDLVLQEYKEEWKKIDKVFKMLDDVVELVGEENVVQVVTGNAANFKAAGELLMQKREHLYWTPCAAHCIDLIFEDFEKKLKVHELTIKKGRKIITYIYGRSMLISMLKKFTKERDLIRLSVTRFATAYLTLGCLHELKASLLTMFSYEEWKTNNRFWKNISTCLKVAAPLMVVLRLVDSDAKPAMGFIYEEMD</sequence>
<proteinExistence type="predicted"/>
<dbReference type="SUPFAM" id="SSF53098">
    <property type="entry name" value="Ribonuclease H-like"/>
    <property type="match status" value="1"/>
</dbReference>
<evidence type="ECO:0000313" key="2">
    <source>
        <dbReference type="EMBL" id="ESW23422.1"/>
    </source>
</evidence>
<dbReference type="OrthoDB" id="1421625at2759"/>
<dbReference type="InterPro" id="IPR007021">
    <property type="entry name" value="DUF659"/>
</dbReference>
<dbReference type="eggNOG" id="ENOG502QUNQ">
    <property type="taxonomic scope" value="Eukaryota"/>
</dbReference>
<dbReference type="Gramene" id="ESW23422">
    <property type="protein sequence ID" value="ESW23422"/>
    <property type="gene ID" value="PHAVU_004G0453000g"/>
</dbReference>
<accession>V7BZS5</accession>
<dbReference type="AlphaFoldDB" id="V7BZS5"/>
<gene>
    <name evidence="2" type="ORF">PHAVU_004G0453000g</name>
</gene>
<dbReference type="PANTHER" id="PTHR32166">
    <property type="entry name" value="OSJNBA0013A04.12 PROTEIN"/>
    <property type="match status" value="1"/>
</dbReference>
<dbReference type="PANTHER" id="PTHR32166:SF122">
    <property type="entry name" value="OS09G0499600 PROTEIN"/>
    <property type="match status" value="1"/>
</dbReference>
<name>V7BZS5_PHAVU</name>
<dbReference type="Pfam" id="PF04937">
    <property type="entry name" value="DUF659"/>
    <property type="match status" value="1"/>
</dbReference>
<feature type="non-terminal residue" evidence="2">
    <location>
        <position position="1"/>
    </location>
</feature>
<reference evidence="3" key="1">
    <citation type="journal article" date="2014" name="Nat. Genet.">
        <title>A reference genome for common bean and genome-wide analysis of dual domestications.</title>
        <authorList>
            <person name="Schmutz J."/>
            <person name="McClean P.E."/>
            <person name="Mamidi S."/>
            <person name="Wu G.A."/>
            <person name="Cannon S.B."/>
            <person name="Grimwood J."/>
            <person name="Jenkins J."/>
            <person name="Shu S."/>
            <person name="Song Q."/>
            <person name="Chavarro C."/>
            <person name="Torres-Torres M."/>
            <person name="Geffroy V."/>
            <person name="Moghaddam S.M."/>
            <person name="Gao D."/>
            <person name="Abernathy B."/>
            <person name="Barry K."/>
            <person name="Blair M."/>
            <person name="Brick M.A."/>
            <person name="Chovatia M."/>
            <person name="Gepts P."/>
            <person name="Goodstein D.M."/>
            <person name="Gonzales M."/>
            <person name="Hellsten U."/>
            <person name="Hyten D.L."/>
            <person name="Jia G."/>
            <person name="Kelly J.D."/>
            <person name="Kudrna D."/>
            <person name="Lee R."/>
            <person name="Richard M.M."/>
            <person name="Miklas P.N."/>
            <person name="Osorno J.M."/>
            <person name="Rodrigues J."/>
            <person name="Thareau V."/>
            <person name="Urrea C.A."/>
            <person name="Wang M."/>
            <person name="Yu Y."/>
            <person name="Zhang M."/>
            <person name="Wing R.A."/>
            <person name="Cregan P.B."/>
            <person name="Rokhsar D.S."/>
            <person name="Jackson S.A."/>
        </authorList>
    </citation>
    <scope>NUCLEOTIDE SEQUENCE [LARGE SCALE GENOMIC DNA]</scope>
    <source>
        <strain evidence="3">cv. G19833</strain>
    </source>
</reference>
<organism evidence="2 3">
    <name type="scientific">Phaseolus vulgaris</name>
    <name type="common">Kidney bean</name>
    <name type="synonym">French bean</name>
    <dbReference type="NCBI Taxonomy" id="3885"/>
    <lineage>
        <taxon>Eukaryota</taxon>
        <taxon>Viridiplantae</taxon>
        <taxon>Streptophyta</taxon>
        <taxon>Embryophyta</taxon>
        <taxon>Tracheophyta</taxon>
        <taxon>Spermatophyta</taxon>
        <taxon>Magnoliopsida</taxon>
        <taxon>eudicotyledons</taxon>
        <taxon>Gunneridae</taxon>
        <taxon>Pentapetalae</taxon>
        <taxon>rosids</taxon>
        <taxon>fabids</taxon>
        <taxon>Fabales</taxon>
        <taxon>Fabaceae</taxon>
        <taxon>Papilionoideae</taxon>
        <taxon>50 kb inversion clade</taxon>
        <taxon>NPAAA clade</taxon>
        <taxon>indigoferoid/millettioid clade</taxon>
        <taxon>Phaseoleae</taxon>
        <taxon>Phaseolus</taxon>
    </lineage>
</organism>
<feature type="non-terminal residue" evidence="2">
    <location>
        <position position="401"/>
    </location>
</feature>
<dbReference type="EMBL" id="CM002291">
    <property type="protein sequence ID" value="ESW23422.1"/>
    <property type="molecule type" value="Genomic_DNA"/>
</dbReference>
<dbReference type="STRING" id="3885.V7BZS5"/>
<dbReference type="Proteomes" id="UP000000226">
    <property type="component" value="Chromosome 4"/>
</dbReference>
<dbReference type="InterPro" id="IPR012337">
    <property type="entry name" value="RNaseH-like_sf"/>
</dbReference>
<keyword evidence="3" id="KW-1185">Reference proteome</keyword>
<protein>
    <recommendedName>
        <fullName evidence="1">DUF659 domain-containing protein</fullName>
    </recommendedName>
</protein>
<evidence type="ECO:0000313" key="3">
    <source>
        <dbReference type="Proteomes" id="UP000000226"/>
    </source>
</evidence>
<evidence type="ECO:0000259" key="1">
    <source>
        <dbReference type="Pfam" id="PF04937"/>
    </source>
</evidence>
<dbReference type="OMA" id="WCVAVVA"/>
<feature type="domain" description="DUF659" evidence="1">
    <location>
        <begin position="224"/>
        <end position="301"/>
    </location>
</feature>